<dbReference type="GO" id="GO:0004308">
    <property type="term" value="F:exo-alpha-sialidase activity"/>
    <property type="evidence" value="ECO:0007669"/>
    <property type="project" value="UniProtKB-EC"/>
</dbReference>
<dbReference type="SUPFAM" id="SSF49899">
    <property type="entry name" value="Concanavalin A-like lectins/glucanases"/>
    <property type="match status" value="1"/>
</dbReference>
<feature type="domain" description="GEVED" evidence="8">
    <location>
        <begin position="779"/>
        <end position="856"/>
    </location>
</feature>
<dbReference type="Pfam" id="PF13385">
    <property type="entry name" value="Laminin_G_3"/>
    <property type="match status" value="1"/>
</dbReference>
<comment type="catalytic activity">
    <reaction evidence="1">
        <text>Hydrolysis of alpha-(2-&gt;3)-, alpha-(2-&gt;6)-, alpha-(2-&gt;8)- glycosidic linkages of terminal sialic acid residues in oligosaccharides, glycoproteins, glycolipids, colominic acid and synthetic substrates.</text>
        <dbReference type="EC" id="3.2.1.18"/>
    </reaction>
</comment>
<dbReference type="Gene3D" id="2.60.120.200">
    <property type="match status" value="1"/>
</dbReference>
<feature type="domain" description="Bacterial repeat" evidence="7">
    <location>
        <begin position="644"/>
        <end position="696"/>
    </location>
</feature>
<dbReference type="RefSeq" id="WP_200754923.1">
    <property type="nucleotide sequence ID" value="NZ_AP023322.1"/>
</dbReference>
<name>A0A7G1HZ37_9BACT</name>
<keyword evidence="10" id="KW-1185">Reference proteome</keyword>
<dbReference type="Gene3D" id="2.120.10.10">
    <property type="match status" value="1"/>
</dbReference>
<dbReference type="CDD" id="cd15482">
    <property type="entry name" value="Sialidase_non-viral"/>
    <property type="match status" value="1"/>
</dbReference>
<dbReference type="InterPro" id="IPR044060">
    <property type="entry name" value="Bacterial_rp_domain"/>
</dbReference>
<dbReference type="GO" id="GO:0016020">
    <property type="term" value="C:membrane"/>
    <property type="evidence" value="ECO:0007669"/>
    <property type="project" value="TreeGrafter"/>
</dbReference>
<feature type="signal peptide" evidence="4">
    <location>
        <begin position="1"/>
        <end position="22"/>
    </location>
</feature>
<accession>A0A7G1HZ37</accession>
<proteinExistence type="inferred from homology"/>
<feature type="domain" description="Secretion system C-terminal sorting" evidence="6">
    <location>
        <begin position="1161"/>
        <end position="1227"/>
    </location>
</feature>
<dbReference type="Pfam" id="PF20009">
    <property type="entry name" value="GEVED"/>
    <property type="match status" value="1"/>
</dbReference>
<dbReference type="InterPro" id="IPR013320">
    <property type="entry name" value="ConA-like_dom_sf"/>
</dbReference>
<feature type="chain" id="PRO_5028885068" description="exo-alpha-sialidase" evidence="4">
    <location>
        <begin position="23"/>
        <end position="1231"/>
    </location>
</feature>
<dbReference type="GO" id="GO:0006689">
    <property type="term" value="P:ganglioside catabolic process"/>
    <property type="evidence" value="ECO:0007669"/>
    <property type="project" value="TreeGrafter"/>
</dbReference>
<gene>
    <name evidence="9" type="ORF">Cop2CBH44_24650</name>
</gene>
<dbReference type="InterPro" id="IPR045474">
    <property type="entry name" value="GEVED"/>
</dbReference>
<evidence type="ECO:0000256" key="2">
    <source>
        <dbReference type="ARBA" id="ARBA00009348"/>
    </source>
</evidence>
<evidence type="ECO:0000313" key="9">
    <source>
        <dbReference type="EMBL" id="BCI64112.1"/>
    </source>
</evidence>
<dbReference type="Pfam" id="PF13088">
    <property type="entry name" value="BNR_2"/>
    <property type="match status" value="1"/>
</dbReference>
<dbReference type="InterPro" id="IPR026444">
    <property type="entry name" value="Secre_tail"/>
</dbReference>
<dbReference type="EMBL" id="AP023322">
    <property type="protein sequence ID" value="BCI64112.1"/>
    <property type="molecule type" value="Genomic_DNA"/>
</dbReference>
<dbReference type="GO" id="GO:0005737">
    <property type="term" value="C:cytoplasm"/>
    <property type="evidence" value="ECO:0007669"/>
    <property type="project" value="TreeGrafter"/>
</dbReference>
<dbReference type="PANTHER" id="PTHR10628:SF30">
    <property type="entry name" value="EXO-ALPHA-SIALIDASE"/>
    <property type="match status" value="1"/>
</dbReference>
<evidence type="ECO:0000256" key="4">
    <source>
        <dbReference type="SAM" id="SignalP"/>
    </source>
</evidence>
<dbReference type="AlphaFoldDB" id="A0A7G1HZ37"/>
<dbReference type="InterPro" id="IPR026856">
    <property type="entry name" value="Sialidase_fam"/>
</dbReference>
<dbReference type="Pfam" id="PF18998">
    <property type="entry name" value="Flg_new_2"/>
    <property type="match status" value="1"/>
</dbReference>
<reference evidence="10" key="1">
    <citation type="submission" date="2020-07" db="EMBL/GenBank/DDBJ databases">
        <title>Complete genome sequencing of Coprobacter sp. strain 2CBH44.</title>
        <authorList>
            <person name="Sakamoto M."/>
            <person name="Murakami T."/>
            <person name="Mori H."/>
        </authorList>
    </citation>
    <scope>NUCLEOTIDE SEQUENCE [LARGE SCALE GENOMIC DNA]</scope>
    <source>
        <strain evidence="10">2CBH44</strain>
    </source>
</reference>
<evidence type="ECO:0000256" key="1">
    <source>
        <dbReference type="ARBA" id="ARBA00000427"/>
    </source>
</evidence>
<organism evidence="9 10">
    <name type="scientific">Coprobacter secundus subsp. similis</name>
    <dbReference type="NCBI Taxonomy" id="2751153"/>
    <lineage>
        <taxon>Bacteria</taxon>
        <taxon>Pseudomonadati</taxon>
        <taxon>Bacteroidota</taxon>
        <taxon>Bacteroidia</taxon>
        <taxon>Bacteroidales</taxon>
        <taxon>Barnesiellaceae</taxon>
        <taxon>Coprobacter</taxon>
    </lineage>
</organism>
<keyword evidence="4" id="KW-0732">Signal</keyword>
<dbReference type="Pfam" id="PF18962">
    <property type="entry name" value="Por_Secre_tail"/>
    <property type="match status" value="1"/>
</dbReference>
<dbReference type="EC" id="3.2.1.18" evidence="3"/>
<sequence>MKKSTQFVLFFLLCLCSSYLVAQNLPERTLVFDMNYDGSKYYRIPALTVAADKSLIAVVDKRGNSLQDLPNTISIVSRRSTDYGKTWSAPVVVAQGGNGKTYGDPAVVLDKNSGHLLCIFVGDQGLWTAAPSNRQGIYISKSMDNGISWSAPRAITDQIYKEHSDWYAAFAGSGNALQLRDGRLMFVLAVRPDSRSNGPLYNYVCYSDDGGDTWDVSGVAETIGDEAKVVELENGDILMSIRNPNKGYRKFCKSTDRGETWGRSYTVSDLDDPACNGDIIRYSYSSDGQSCLLHSLPASSTTRENVTVYLSYDEGQSWKVKRQLFEGYSAYSSLAVLPDGSIGALVEEGKWDSSLPGDDGFKLAFYRFTMDWLTGNAEPAPQVSNTLQLNGVDRYMRIPNAEELNPQIGGTFTVTCKVKMGFTGSTCRFVAKRSYEGTNNSGTTGYELWGDGSGNTKYSVNLSPQGDPWGGKGHGIGISFPENTWAHLTWVYDAVNNKTIAYVDGVEKENKTLDGAFKTKPLANNFDILVGAGWLNENGALSVPSYFMDGEMDDVRFYSKALTREEVIADMTSVVGENTEGLIAAYDFANISGTTVPDISGHGHDGILVNFPDVASRYPVTITSPDEVQGTLKVLNGDAEVISGINIAENTILTVEAIPAEGYRLKSILINGTPLPAGVNTFTVTGITTVTVEFERLEDAGPEYCIPAGTKINERYLTAITSVGAKEGTEEINYTANAPLTAVYTKLNQALTVEQSSTFTISFAGNNAASNGLKYTHAEIFADWNGDGDFTEADGERVAMVGECAPSVTNNWSNGEQMENIVQEFQVPADAKIGKTCIRIKYTDAWHNRKNPSDPAYSDGPCSEVDKGMVYDIPVMIEEHVQLPRTILIETPSQIGAHLDVYYRKSGSIMPVVVNSGDKIEIGTKLIIDAYSDIPNKLQLVSVKVNGEDIKSADGTYTYTVMEGEDNIMISAEFATLYSLAIDEPQNGSIEIRLEDSDELLQNGDKIQENAVVLIKPVSDENYKVSSLKINGYEQIGFLEDGIYKHQVTKDLRISVSFKRVHTLTMGKVENGVIEVRISENGVLGELLGNDSKVEDGTVLSIKPVANDGYELHSLLLNDNEIKDLLSDGVYLQTVKKNIVIDAEFSLVSSLTNEWNNGIHIYPNPFTGSFMVNGISAGSLIQIYNMSGVCVFSKVAGAKTLVVHSTEFMPGVYILKLTDNNESRDYKLVKK</sequence>
<evidence type="ECO:0000256" key="3">
    <source>
        <dbReference type="ARBA" id="ARBA00012733"/>
    </source>
</evidence>
<protein>
    <recommendedName>
        <fullName evidence="3">exo-alpha-sialidase</fullName>
        <ecNumber evidence="3">3.2.1.18</ecNumber>
    </recommendedName>
</protein>
<dbReference type="KEGG" id="copr:Cop2CBH44_24650"/>
<evidence type="ECO:0000259" key="8">
    <source>
        <dbReference type="Pfam" id="PF20009"/>
    </source>
</evidence>
<dbReference type="Proteomes" id="UP000594042">
    <property type="component" value="Chromosome"/>
</dbReference>
<feature type="domain" description="Sialidase" evidence="5">
    <location>
        <begin position="73"/>
        <end position="342"/>
    </location>
</feature>
<dbReference type="GO" id="GO:0009313">
    <property type="term" value="P:oligosaccharide catabolic process"/>
    <property type="evidence" value="ECO:0007669"/>
    <property type="project" value="TreeGrafter"/>
</dbReference>
<dbReference type="NCBIfam" id="TIGR04183">
    <property type="entry name" value="Por_Secre_tail"/>
    <property type="match status" value="1"/>
</dbReference>
<evidence type="ECO:0000313" key="10">
    <source>
        <dbReference type="Proteomes" id="UP000594042"/>
    </source>
</evidence>
<evidence type="ECO:0000259" key="5">
    <source>
        <dbReference type="Pfam" id="PF13088"/>
    </source>
</evidence>
<dbReference type="InterPro" id="IPR036278">
    <property type="entry name" value="Sialidase_sf"/>
</dbReference>
<comment type="similarity">
    <text evidence="2">Belongs to the glycosyl hydrolase 33 family.</text>
</comment>
<dbReference type="InterPro" id="IPR011040">
    <property type="entry name" value="Sialidase"/>
</dbReference>
<dbReference type="PANTHER" id="PTHR10628">
    <property type="entry name" value="SIALIDASE"/>
    <property type="match status" value="1"/>
</dbReference>
<dbReference type="SUPFAM" id="SSF50939">
    <property type="entry name" value="Sialidases"/>
    <property type="match status" value="1"/>
</dbReference>
<evidence type="ECO:0000259" key="6">
    <source>
        <dbReference type="Pfam" id="PF18962"/>
    </source>
</evidence>
<evidence type="ECO:0000259" key="7">
    <source>
        <dbReference type="Pfam" id="PF18998"/>
    </source>
</evidence>